<organism evidence="8 9">
    <name type="scientific">Lentzea xinjiangensis</name>
    <dbReference type="NCBI Taxonomy" id="402600"/>
    <lineage>
        <taxon>Bacteria</taxon>
        <taxon>Bacillati</taxon>
        <taxon>Actinomycetota</taxon>
        <taxon>Actinomycetes</taxon>
        <taxon>Pseudonocardiales</taxon>
        <taxon>Pseudonocardiaceae</taxon>
        <taxon>Lentzea</taxon>
    </lineage>
</organism>
<feature type="transmembrane region" description="Helical" evidence="5">
    <location>
        <begin position="410"/>
        <end position="434"/>
    </location>
</feature>
<comment type="subunit">
    <text evidence="5">NDH-1 is composed of 14 different subunits. Subunits NuoA, H, J, K, L, M, N constitute the membrane sector of the complex.</text>
</comment>
<dbReference type="NCBIfam" id="NF004441">
    <property type="entry name" value="PRK05777.1-4"/>
    <property type="match status" value="1"/>
</dbReference>
<feature type="transmembrane region" description="Helical" evidence="5">
    <location>
        <begin position="20"/>
        <end position="41"/>
    </location>
</feature>
<keyword evidence="5" id="KW-1278">Translocase</keyword>
<feature type="transmembrane region" description="Helical" evidence="5">
    <location>
        <begin position="486"/>
        <end position="508"/>
    </location>
</feature>
<gene>
    <name evidence="5" type="primary">nuoN</name>
    <name evidence="8" type="ORF">SAMN05216188_101700</name>
</gene>
<feature type="transmembrane region" description="Helical" evidence="5">
    <location>
        <begin position="370"/>
        <end position="389"/>
    </location>
</feature>
<feature type="transmembrane region" description="Helical" evidence="5">
    <location>
        <begin position="446"/>
        <end position="474"/>
    </location>
</feature>
<evidence type="ECO:0000256" key="2">
    <source>
        <dbReference type="ARBA" id="ARBA00022692"/>
    </source>
</evidence>
<feature type="transmembrane region" description="Helical" evidence="5">
    <location>
        <begin position="280"/>
        <end position="301"/>
    </location>
</feature>
<feature type="transmembrane region" description="Helical" evidence="5">
    <location>
        <begin position="146"/>
        <end position="163"/>
    </location>
</feature>
<evidence type="ECO:0000256" key="5">
    <source>
        <dbReference type="HAMAP-Rule" id="MF_00445"/>
    </source>
</evidence>
<evidence type="ECO:0000256" key="1">
    <source>
        <dbReference type="ARBA" id="ARBA00004127"/>
    </source>
</evidence>
<dbReference type="GO" id="GO:0005886">
    <property type="term" value="C:plasma membrane"/>
    <property type="evidence" value="ECO:0007669"/>
    <property type="project" value="UniProtKB-SubCell"/>
</dbReference>
<keyword evidence="5" id="KW-0520">NAD</keyword>
<dbReference type="GO" id="GO:0012505">
    <property type="term" value="C:endomembrane system"/>
    <property type="evidence" value="ECO:0007669"/>
    <property type="project" value="UniProtKB-SubCell"/>
</dbReference>
<protein>
    <recommendedName>
        <fullName evidence="5">NADH-quinone oxidoreductase subunit N</fullName>
        <ecNumber evidence="5">7.1.1.-</ecNumber>
    </recommendedName>
    <alternativeName>
        <fullName evidence="5">NADH dehydrogenase I subunit N</fullName>
    </alternativeName>
    <alternativeName>
        <fullName evidence="5">NDH-1 subunit N</fullName>
    </alternativeName>
</protein>
<feature type="transmembrane region" description="Helical" evidence="5">
    <location>
        <begin position="339"/>
        <end position="358"/>
    </location>
</feature>
<evidence type="ECO:0000313" key="8">
    <source>
        <dbReference type="EMBL" id="SEP85586.1"/>
    </source>
</evidence>
<keyword evidence="4 5" id="KW-0472">Membrane</keyword>
<sequence>MNLLVAQAQQIEAPEIHYGAIAPVLVVLGAACVSVLLEALLPKHQRWAVQLVLSLVTLVGATGALILYATSDRPEQGVATLAGAIAVDSPSLFLWATLLVLAFGSILLIADRSVEPGGAFVAQAAIRPGTVQDRAQATKTGMQTEVFPLTLFALGGMMTFVASNDLLTMFIALEVLSLPLYLLCGLARRRRLLSQEAAVKYFLLGAFASAFFLYGVALLYGYAGSVKLSAIATAAGGTDRSDTLLFAGFGLLVVGLLFKAAVGPFHAWTPDVYQGAPTPVTAFMAACTKVAAFGGILRVLTVAFENTQWEWRGVLYGVAVVSMVIGAILGLTQTDVKRMIAYSSVAHAGFLLIGSIALTPDGEGVSATMFYLLVYGFTTIAAFGIISLVRNSDGEATHLSQWAGLAKRSPIVAAVFTFLLLALAGIPMTSGFIGKFVVFSAAIDAGLAPLVVIALVASAVAAFFYLRVIVLMYFSDPAPDGPTVTVPGAFTTIAITLGAVVTLVLGLWPTFVLDWAGTGTFLS</sequence>
<feature type="transmembrane region" description="Helical" evidence="5">
    <location>
        <begin position="91"/>
        <end position="110"/>
    </location>
</feature>
<comment type="subcellular location">
    <subcellularLocation>
        <location evidence="5">Cell membrane</location>
        <topology evidence="5">Multi-pass membrane protein</topology>
    </subcellularLocation>
    <subcellularLocation>
        <location evidence="1">Endomembrane system</location>
        <topology evidence="1">Multi-pass membrane protein</topology>
    </subcellularLocation>
    <subcellularLocation>
        <location evidence="6">Membrane</location>
        <topology evidence="6">Multi-pass membrane protein</topology>
    </subcellularLocation>
</comment>
<evidence type="ECO:0000256" key="6">
    <source>
        <dbReference type="RuleBase" id="RU000320"/>
    </source>
</evidence>
<dbReference type="GO" id="GO:0042773">
    <property type="term" value="P:ATP synthesis coupled electron transport"/>
    <property type="evidence" value="ECO:0007669"/>
    <property type="project" value="InterPro"/>
</dbReference>
<keyword evidence="3 5" id="KW-1133">Transmembrane helix</keyword>
<dbReference type="GO" id="GO:0008137">
    <property type="term" value="F:NADH dehydrogenase (ubiquinone) activity"/>
    <property type="evidence" value="ECO:0007669"/>
    <property type="project" value="InterPro"/>
</dbReference>
<dbReference type="PANTHER" id="PTHR22773">
    <property type="entry name" value="NADH DEHYDROGENASE"/>
    <property type="match status" value="1"/>
</dbReference>
<dbReference type="Pfam" id="PF00361">
    <property type="entry name" value="Proton_antipo_M"/>
    <property type="match status" value="1"/>
</dbReference>
<reference evidence="9" key="1">
    <citation type="submission" date="2016-10" db="EMBL/GenBank/DDBJ databases">
        <authorList>
            <person name="Varghese N."/>
            <person name="Submissions S."/>
        </authorList>
    </citation>
    <scope>NUCLEOTIDE SEQUENCE [LARGE SCALE GENOMIC DNA]</scope>
    <source>
        <strain evidence="9">CGMCC 4.3525</strain>
    </source>
</reference>
<accession>A0A1H9B977</accession>
<feature type="transmembrane region" description="Helical" evidence="5">
    <location>
        <begin position="313"/>
        <end position="332"/>
    </location>
</feature>
<feature type="transmembrane region" description="Helical" evidence="5">
    <location>
        <begin position="169"/>
        <end position="187"/>
    </location>
</feature>
<dbReference type="HAMAP" id="MF_00445">
    <property type="entry name" value="NDH1_NuoN_1"/>
    <property type="match status" value="1"/>
</dbReference>
<evidence type="ECO:0000259" key="7">
    <source>
        <dbReference type="Pfam" id="PF00361"/>
    </source>
</evidence>
<dbReference type="GO" id="GO:0048038">
    <property type="term" value="F:quinone binding"/>
    <property type="evidence" value="ECO:0007669"/>
    <property type="project" value="UniProtKB-KW"/>
</dbReference>
<dbReference type="RefSeq" id="WP_089948958.1">
    <property type="nucleotide sequence ID" value="NZ_FOFR01000001.1"/>
</dbReference>
<comment type="similarity">
    <text evidence="5">Belongs to the complex I subunit 2 family.</text>
</comment>
<dbReference type="GO" id="GO:0050136">
    <property type="term" value="F:NADH dehydrogenase (quinone) (non-electrogenic) activity"/>
    <property type="evidence" value="ECO:0007669"/>
    <property type="project" value="UniProtKB-UniRule"/>
</dbReference>
<dbReference type="EMBL" id="FOFR01000001">
    <property type="protein sequence ID" value="SEP85586.1"/>
    <property type="molecule type" value="Genomic_DNA"/>
</dbReference>
<dbReference type="NCBIfam" id="TIGR01770">
    <property type="entry name" value="NDH_I_N"/>
    <property type="match status" value="1"/>
</dbReference>
<dbReference type="AlphaFoldDB" id="A0A1H9B977"/>
<keyword evidence="5" id="KW-0874">Quinone</keyword>
<proteinExistence type="inferred from homology"/>
<dbReference type="InterPro" id="IPR010096">
    <property type="entry name" value="NADH-Q_OxRdtase_suN/2"/>
</dbReference>
<keyword evidence="5" id="KW-0813">Transport</keyword>
<comment type="catalytic activity">
    <reaction evidence="5">
        <text>a quinone + NADH + 5 H(+)(in) = a quinol + NAD(+) + 4 H(+)(out)</text>
        <dbReference type="Rhea" id="RHEA:57888"/>
        <dbReference type="ChEBI" id="CHEBI:15378"/>
        <dbReference type="ChEBI" id="CHEBI:24646"/>
        <dbReference type="ChEBI" id="CHEBI:57540"/>
        <dbReference type="ChEBI" id="CHEBI:57945"/>
        <dbReference type="ChEBI" id="CHEBI:132124"/>
    </reaction>
</comment>
<feature type="domain" description="NADH:quinone oxidoreductase/Mrp antiporter transmembrane" evidence="7">
    <location>
        <begin position="163"/>
        <end position="459"/>
    </location>
</feature>
<name>A0A1H9B977_9PSEU</name>
<keyword evidence="2 5" id="KW-0812">Transmembrane</keyword>
<evidence type="ECO:0000256" key="4">
    <source>
        <dbReference type="ARBA" id="ARBA00023136"/>
    </source>
</evidence>
<keyword evidence="9" id="KW-1185">Reference proteome</keyword>
<feature type="transmembrane region" description="Helical" evidence="5">
    <location>
        <begin position="48"/>
        <end position="71"/>
    </location>
</feature>
<evidence type="ECO:0000256" key="3">
    <source>
        <dbReference type="ARBA" id="ARBA00022989"/>
    </source>
</evidence>
<dbReference type="Proteomes" id="UP000199352">
    <property type="component" value="Unassembled WGS sequence"/>
</dbReference>
<evidence type="ECO:0000313" key="9">
    <source>
        <dbReference type="Proteomes" id="UP000199352"/>
    </source>
</evidence>
<feature type="transmembrane region" description="Helical" evidence="5">
    <location>
        <begin position="199"/>
        <end position="223"/>
    </location>
</feature>
<dbReference type="STRING" id="402600.SAMN05216188_101700"/>
<dbReference type="EC" id="7.1.1.-" evidence="5"/>
<feature type="transmembrane region" description="Helical" evidence="5">
    <location>
        <begin position="243"/>
        <end position="268"/>
    </location>
</feature>
<keyword evidence="5" id="KW-1003">Cell membrane</keyword>
<comment type="function">
    <text evidence="5">NDH-1 shuttles electrons from NADH, via FMN and iron-sulfur (Fe-S) centers, to quinones in the respiratory chain. The immediate electron acceptor for the enzyme in this species is believed to be a menaquinone. Couples the redox reaction to proton translocation (for every two electrons transferred, four hydrogen ions are translocated across the cytoplasmic membrane), and thus conserves the redox energy in a proton gradient.</text>
</comment>
<dbReference type="InterPro" id="IPR001750">
    <property type="entry name" value="ND/Mrp_TM"/>
</dbReference>
<dbReference type="OrthoDB" id="9811718at2"/>